<proteinExistence type="predicted"/>
<dbReference type="EMBL" id="FZRA01000012">
    <property type="protein sequence ID" value="SNU09814.1"/>
    <property type="molecule type" value="Genomic_DNA"/>
</dbReference>
<dbReference type="AlphaFoldDB" id="A0A239RGL4"/>
<name>A0A239RGL4_STREI</name>
<organism evidence="2 3">
    <name type="scientific">Streptococcus equinus</name>
    <name type="common">Streptococcus bovis</name>
    <dbReference type="NCBI Taxonomy" id="1335"/>
    <lineage>
        <taxon>Bacteria</taxon>
        <taxon>Bacillati</taxon>
        <taxon>Bacillota</taxon>
        <taxon>Bacilli</taxon>
        <taxon>Lactobacillales</taxon>
        <taxon>Streptococcaceae</taxon>
        <taxon>Streptococcus</taxon>
    </lineage>
</organism>
<protein>
    <submittedName>
        <fullName evidence="2">Uncharacterized protein</fullName>
    </submittedName>
</protein>
<dbReference type="Proteomes" id="UP000214649">
    <property type="component" value="Unassembled WGS sequence"/>
</dbReference>
<feature type="region of interest" description="Disordered" evidence="1">
    <location>
        <begin position="44"/>
        <end position="81"/>
    </location>
</feature>
<evidence type="ECO:0000313" key="3">
    <source>
        <dbReference type="Proteomes" id="UP000214649"/>
    </source>
</evidence>
<accession>A0A239RGL4</accession>
<evidence type="ECO:0000256" key="1">
    <source>
        <dbReference type="SAM" id="MobiDB-lite"/>
    </source>
</evidence>
<dbReference type="RefSeq" id="WP_074629741.1">
    <property type="nucleotide sequence ID" value="NZ_FNYU01000002.1"/>
</dbReference>
<sequence length="81" mass="9019">MIKADVVIAEQRQIIDVPVMTKSEAIRVIFNTYGISTEIKRWIEDTEEVEDEQINSKESTDSDESAGTSGDTKGDVLQANE</sequence>
<gene>
    <name evidence="2" type="ORF">SAMN05216470_2041</name>
</gene>
<reference evidence="2 3" key="1">
    <citation type="submission" date="2017-07" db="EMBL/GenBank/DDBJ databases">
        <authorList>
            <person name="Sun Z.S."/>
            <person name="Albrecht U."/>
            <person name="Echele G."/>
            <person name="Lee C.C."/>
        </authorList>
    </citation>
    <scope>NUCLEOTIDE SEQUENCE [LARGE SCALE GENOMIC DNA]</scope>
    <source>
        <strain evidence="2 3">AR3</strain>
    </source>
</reference>
<evidence type="ECO:0000313" key="2">
    <source>
        <dbReference type="EMBL" id="SNU09814.1"/>
    </source>
</evidence>